<accession>A0A9D1E1K0</accession>
<dbReference type="InterPro" id="IPR036052">
    <property type="entry name" value="TrpB-like_PALP_sf"/>
</dbReference>
<comment type="cofactor">
    <cofactor evidence="1">
        <name>pyridoxal 5'-phosphate</name>
        <dbReference type="ChEBI" id="CHEBI:597326"/>
    </cofactor>
</comment>
<dbReference type="EC" id="2.5.1.76" evidence="5"/>
<reference evidence="5" key="2">
    <citation type="journal article" date="2021" name="PeerJ">
        <title>Extensive microbial diversity within the chicken gut microbiome revealed by metagenomics and culture.</title>
        <authorList>
            <person name="Gilroy R."/>
            <person name="Ravi A."/>
            <person name="Getino M."/>
            <person name="Pursley I."/>
            <person name="Horton D.L."/>
            <person name="Alikhan N.F."/>
            <person name="Baker D."/>
            <person name="Gharbi K."/>
            <person name="Hall N."/>
            <person name="Watson M."/>
            <person name="Adriaenssens E.M."/>
            <person name="Foster-Nyarko E."/>
            <person name="Jarju S."/>
            <person name="Secka A."/>
            <person name="Antonio M."/>
            <person name="Oren A."/>
            <person name="Chaudhuri R.R."/>
            <person name="La Ragione R."/>
            <person name="Hildebrand F."/>
            <person name="Pallen M.J."/>
        </authorList>
    </citation>
    <scope>NUCLEOTIDE SEQUENCE</scope>
    <source>
        <strain evidence="5">ChiHjej13B12-12457</strain>
    </source>
</reference>
<dbReference type="EMBL" id="DVHI01000063">
    <property type="protein sequence ID" value="HIR62883.1"/>
    <property type="molecule type" value="Genomic_DNA"/>
</dbReference>
<evidence type="ECO:0000259" key="4">
    <source>
        <dbReference type="Pfam" id="PF00291"/>
    </source>
</evidence>
<reference evidence="5" key="1">
    <citation type="submission" date="2020-10" db="EMBL/GenBank/DDBJ databases">
        <authorList>
            <person name="Gilroy R."/>
        </authorList>
    </citation>
    <scope>NUCLEOTIDE SEQUENCE</scope>
    <source>
        <strain evidence="5">ChiHjej13B12-12457</strain>
    </source>
</reference>
<evidence type="ECO:0000313" key="6">
    <source>
        <dbReference type="Proteomes" id="UP000886744"/>
    </source>
</evidence>
<dbReference type="Gene3D" id="3.40.50.1100">
    <property type="match status" value="2"/>
</dbReference>
<dbReference type="InterPro" id="IPR022401">
    <property type="entry name" value="Cysteate_synthase"/>
</dbReference>
<evidence type="ECO:0000256" key="1">
    <source>
        <dbReference type="ARBA" id="ARBA00001933"/>
    </source>
</evidence>
<dbReference type="GO" id="GO:0044686">
    <property type="term" value="F:cysteate synthase activity"/>
    <property type="evidence" value="ECO:0007669"/>
    <property type="project" value="UniProtKB-EC"/>
</dbReference>
<dbReference type="Proteomes" id="UP000886744">
    <property type="component" value="Unassembled WGS sequence"/>
</dbReference>
<evidence type="ECO:0000256" key="3">
    <source>
        <dbReference type="ARBA" id="ARBA00022898"/>
    </source>
</evidence>
<evidence type="ECO:0000313" key="5">
    <source>
        <dbReference type="EMBL" id="HIR62883.1"/>
    </source>
</evidence>
<evidence type="ECO:0000256" key="2">
    <source>
        <dbReference type="ARBA" id="ARBA00022545"/>
    </source>
</evidence>
<dbReference type="SUPFAM" id="SSF53686">
    <property type="entry name" value="Tryptophan synthase beta subunit-like PLP-dependent enzymes"/>
    <property type="match status" value="1"/>
</dbReference>
<dbReference type="GO" id="GO:0019295">
    <property type="term" value="P:coenzyme M biosynthetic process"/>
    <property type="evidence" value="ECO:0007669"/>
    <property type="project" value="UniProtKB-KW"/>
</dbReference>
<proteinExistence type="predicted"/>
<dbReference type="InterPro" id="IPR001926">
    <property type="entry name" value="TrpB-like_PALP"/>
</dbReference>
<dbReference type="Pfam" id="PF00291">
    <property type="entry name" value="PALP"/>
    <property type="match status" value="1"/>
</dbReference>
<keyword evidence="2" id="KW-0174">Coenzyme M biosynthesis</keyword>
<dbReference type="AlphaFoldDB" id="A0A9D1E1K0"/>
<keyword evidence="5" id="KW-0808">Transferase</keyword>
<sequence>MKNFTPTVYSLMNVATGRIFPDSGWMLADPESPKPSLVRTVYQKKQIDVKGSDWGFYRFADWLPVHRLLQDSATTVTYRSEGLARHLGLGNLYIAFSGYWPERGALMKTCSFKETEAYSVCGRLPKDCRQILTVASAGNTARAFAKVCSENDIPLLLCVPEDNIDALWFEKPIKDCVRLVCAPKGSDYFDAIALSQAACSSGMFIDEGGAKNVARRDGMGTTVLSATVEIGRIPDAYFQAIGSGTGAIAAREANLRLLEDGRFGTAQMKLHTVQNVPFLPMYDAWKAGQRDLLPFDDDEARQKAAMIDAKVLSNRRPPYSLAGGVYDCLCDTHGDVYAVTNAEIRHCAAMFKELEGVDIYSASGAALAGLEQAVRAGAVGRDDVIMLNITGGGEQHFKKDCKVHWLKPSLVISPSEDKDRIVREIEKLFA</sequence>
<gene>
    <name evidence="5" type="ORF">IAC94_05115</name>
</gene>
<feature type="domain" description="Tryptophan synthase beta chain-like PALP" evidence="4">
    <location>
        <begin position="105"/>
        <end position="391"/>
    </location>
</feature>
<name>A0A9D1E1K0_9BACT</name>
<protein>
    <submittedName>
        <fullName evidence="5">Cysteate synthase</fullName>
        <ecNumber evidence="5">2.5.1.76</ecNumber>
    </submittedName>
</protein>
<comment type="caution">
    <text evidence="5">The sequence shown here is derived from an EMBL/GenBank/DDBJ whole genome shotgun (WGS) entry which is preliminary data.</text>
</comment>
<keyword evidence="3" id="KW-0663">Pyridoxal phosphate</keyword>
<organism evidence="5 6">
    <name type="scientific">Candidatus Coprenecus avistercoris</name>
    <dbReference type="NCBI Taxonomy" id="2840730"/>
    <lineage>
        <taxon>Bacteria</taxon>
        <taxon>Pseudomonadati</taxon>
        <taxon>Bacteroidota</taxon>
        <taxon>Bacteroidia</taxon>
        <taxon>Bacteroidales</taxon>
        <taxon>Rikenellaceae</taxon>
        <taxon>Rikenellaceae incertae sedis</taxon>
        <taxon>Candidatus Coprenecus</taxon>
    </lineage>
</organism>
<dbReference type="NCBIfam" id="TIGR03844">
    <property type="entry name" value="cysteate_syn"/>
    <property type="match status" value="1"/>
</dbReference>